<dbReference type="EMBL" id="VSSQ01040142">
    <property type="protein sequence ID" value="MPM93317.1"/>
    <property type="molecule type" value="Genomic_DNA"/>
</dbReference>
<sequence length="119" mass="13262">MTTSEEGNTVVRVQMAPEKNKNGEIAGLLDALQMVKLFPIDTYITVNGVVMEHNKDVTCDVKAVTNEEMVYVFNFTFPTDQKPEKLYLFPSGKRDDATFHYQVDPVSGVILQAASVTTE</sequence>
<name>A0A645DVB6_9ZZZZ</name>
<comment type="caution">
    <text evidence="1">The sequence shown here is derived from an EMBL/GenBank/DDBJ whole genome shotgun (WGS) entry which is preliminary data.</text>
</comment>
<dbReference type="AlphaFoldDB" id="A0A645DVB6"/>
<organism evidence="1">
    <name type="scientific">bioreactor metagenome</name>
    <dbReference type="NCBI Taxonomy" id="1076179"/>
    <lineage>
        <taxon>unclassified sequences</taxon>
        <taxon>metagenomes</taxon>
        <taxon>ecological metagenomes</taxon>
    </lineage>
</organism>
<protein>
    <submittedName>
        <fullName evidence="1">Uncharacterized protein</fullName>
    </submittedName>
</protein>
<proteinExistence type="predicted"/>
<accession>A0A645DVB6</accession>
<reference evidence="1" key="1">
    <citation type="submission" date="2019-08" db="EMBL/GenBank/DDBJ databases">
        <authorList>
            <person name="Kucharzyk K."/>
            <person name="Murdoch R.W."/>
            <person name="Higgins S."/>
            <person name="Loffler F."/>
        </authorList>
    </citation>
    <scope>NUCLEOTIDE SEQUENCE</scope>
</reference>
<evidence type="ECO:0000313" key="1">
    <source>
        <dbReference type="EMBL" id="MPM93317.1"/>
    </source>
</evidence>
<gene>
    <name evidence="1" type="ORF">SDC9_140454</name>
</gene>